<dbReference type="Proteomes" id="UP000887566">
    <property type="component" value="Unplaced"/>
</dbReference>
<reference evidence="3" key="1">
    <citation type="submission" date="2022-11" db="UniProtKB">
        <authorList>
            <consortium name="WormBaseParasite"/>
        </authorList>
    </citation>
    <scope>IDENTIFICATION</scope>
</reference>
<evidence type="ECO:0000259" key="1">
    <source>
        <dbReference type="Pfam" id="PF10551"/>
    </source>
</evidence>
<evidence type="ECO:0000313" key="2">
    <source>
        <dbReference type="Proteomes" id="UP000887566"/>
    </source>
</evidence>
<sequence length="669" mass="75635">MSLFYNIEFQDSKKGKNSIAMYRLNHDECNAFYYQGCGRKDTSLLYYSCLQCKKVDDKVKGGKTVHIKGTSVPNGNPRTGHKTDCKPERAAAVHAESFKRKVSKEVRAGISKVGNARLNNLAEMTAACAAIGVDRAESQRNWLMKSVNARLNYNKTSRIAPATTPGDLQEELKVTVTGEPFLRFESDDGLIKVFASDTGLDLLHRAPMWKADGTFKSAPRDYMQVYTLHALYPHGETVVALHAIMKRKTQKAYRQLFSWLNSMLEESESIGALRIILIDFEPAAKKAFEAKLCMADRAITIKGCRFHYGQAVSRNFDKKGLKPLRDNIKFSTWRQQILGLPLLPPQYVRLVWESALRHHPKVHGYNRQFKNFVKYFENQWLSTDEYISHWNHWDNNLCRTTNSAEGWHSGLKATWSGARPVLSTYVEWLKKKEVEHTTRITQLDDHAFPMKKRVAAYVLLDERIQQAKIRFSALEVLELDNETPDMVPIILRHLCHVSCLLGNKKHVTAAPAAPPVDPSAISLFEPISTIDVTISLVVNAAVRRCPALVHTYLPPYTHQRPAPTAPTDDCDLSDSICNSSDDEIDEPGNALEPMYEPCKECGDCTAERCATCKLPMHFNCGSVRDEDTVSLCESCCHELGDVSQIEGRMARRRELERRIAPIYGLPIED</sequence>
<dbReference type="Pfam" id="PF10551">
    <property type="entry name" value="MULE"/>
    <property type="match status" value="1"/>
</dbReference>
<protein>
    <submittedName>
        <fullName evidence="3">MULE transposase domain-containing protein</fullName>
    </submittedName>
</protein>
<dbReference type="InterPro" id="IPR018289">
    <property type="entry name" value="MULE_transposase_dom"/>
</dbReference>
<accession>A0A914VWA3</accession>
<name>A0A914VWA3_9BILA</name>
<dbReference type="AlphaFoldDB" id="A0A914VWA3"/>
<keyword evidence="2" id="KW-1185">Reference proteome</keyword>
<dbReference type="WBParaSite" id="PSAMB.scaffold2635size22102.g18708.t1">
    <property type="protein sequence ID" value="PSAMB.scaffold2635size22102.g18708.t1"/>
    <property type="gene ID" value="PSAMB.scaffold2635size22102.g18708"/>
</dbReference>
<feature type="domain" description="MULE transposase" evidence="1">
    <location>
        <begin position="209"/>
        <end position="307"/>
    </location>
</feature>
<organism evidence="2 3">
    <name type="scientific">Plectus sambesii</name>
    <dbReference type="NCBI Taxonomy" id="2011161"/>
    <lineage>
        <taxon>Eukaryota</taxon>
        <taxon>Metazoa</taxon>
        <taxon>Ecdysozoa</taxon>
        <taxon>Nematoda</taxon>
        <taxon>Chromadorea</taxon>
        <taxon>Plectida</taxon>
        <taxon>Plectina</taxon>
        <taxon>Plectoidea</taxon>
        <taxon>Plectidae</taxon>
        <taxon>Plectus</taxon>
    </lineage>
</organism>
<evidence type="ECO:0000313" key="3">
    <source>
        <dbReference type="WBParaSite" id="PSAMB.scaffold2635size22102.g18708.t1"/>
    </source>
</evidence>
<proteinExistence type="predicted"/>